<keyword evidence="1" id="KW-0732">Signal</keyword>
<name>A0A4Y7R7P7_9FIRM</name>
<proteinExistence type="predicted"/>
<comment type="caution">
    <text evidence="2">The sequence shown here is derived from an EMBL/GenBank/DDBJ whole genome shotgun (WGS) entry which is preliminary data.</text>
</comment>
<evidence type="ECO:0000313" key="3">
    <source>
        <dbReference type="Proteomes" id="UP000298324"/>
    </source>
</evidence>
<reference evidence="2 3" key="1">
    <citation type="journal article" date="2018" name="Environ. Microbiol.">
        <title>Novel energy conservation strategies and behaviour of Pelotomaculum schinkii driving syntrophic propionate catabolism.</title>
        <authorList>
            <person name="Hidalgo-Ahumada C.A.P."/>
            <person name="Nobu M.K."/>
            <person name="Narihiro T."/>
            <person name="Tamaki H."/>
            <person name="Liu W.T."/>
            <person name="Kamagata Y."/>
            <person name="Stams A.J.M."/>
            <person name="Imachi H."/>
            <person name="Sousa D.Z."/>
        </authorList>
    </citation>
    <scope>NUCLEOTIDE SEQUENCE [LARGE SCALE GENOMIC DNA]</scope>
    <source>
        <strain evidence="2 3">HH</strain>
    </source>
</reference>
<gene>
    <name evidence="2" type="ORF">Psch_03558</name>
</gene>
<feature type="signal peptide" evidence="1">
    <location>
        <begin position="1"/>
        <end position="24"/>
    </location>
</feature>
<accession>A0A4Y7R7P7</accession>
<dbReference type="Proteomes" id="UP000298324">
    <property type="component" value="Unassembled WGS sequence"/>
</dbReference>
<sequence length="221" mass="24605">MKIKIAILLVALFTVIAYVTGAMALESKDQSLKIDNGEGEVKVFIGQPGGKESMDLYKNRRVDVLKNQSSAEGSKIMEALVVYDKYITLQEASAFADKNDISVKNMWIAEPGVQGGGIATVNNNDLSAAYSTWINEFLDYSEQKIAEDKDNAITKSHYKAVREGNFKIYALLVSAPLDLLEDLINESNVWLVDLHYHSDAEKLASQKGYQVKYIDVPEKPY</sequence>
<keyword evidence="3" id="KW-1185">Reference proteome</keyword>
<feature type="chain" id="PRO_5021261481" evidence="1">
    <location>
        <begin position="25"/>
        <end position="221"/>
    </location>
</feature>
<dbReference type="RefSeq" id="WP_190259119.1">
    <property type="nucleotide sequence ID" value="NZ_QFGA01000003.1"/>
</dbReference>
<dbReference type="AlphaFoldDB" id="A0A4Y7R7P7"/>
<dbReference type="EMBL" id="QFGA01000003">
    <property type="protein sequence ID" value="TEB04796.1"/>
    <property type="molecule type" value="Genomic_DNA"/>
</dbReference>
<evidence type="ECO:0000313" key="2">
    <source>
        <dbReference type="EMBL" id="TEB04796.1"/>
    </source>
</evidence>
<protein>
    <submittedName>
        <fullName evidence="2">Uncharacterized protein</fullName>
    </submittedName>
</protein>
<organism evidence="2 3">
    <name type="scientific">Pelotomaculum schinkii</name>
    <dbReference type="NCBI Taxonomy" id="78350"/>
    <lineage>
        <taxon>Bacteria</taxon>
        <taxon>Bacillati</taxon>
        <taxon>Bacillota</taxon>
        <taxon>Clostridia</taxon>
        <taxon>Eubacteriales</taxon>
        <taxon>Desulfotomaculaceae</taxon>
        <taxon>Pelotomaculum</taxon>
    </lineage>
</organism>
<evidence type="ECO:0000256" key="1">
    <source>
        <dbReference type="SAM" id="SignalP"/>
    </source>
</evidence>